<dbReference type="RefSeq" id="WP_231036070.1">
    <property type="nucleotide sequence ID" value="NZ_JAJNGX010000034.1"/>
</dbReference>
<organism evidence="1 2">
    <name type="scientific">Pseudosulfitobacter pseudonitzschiae</name>
    <dbReference type="NCBI Taxonomy" id="1402135"/>
    <lineage>
        <taxon>Bacteria</taxon>
        <taxon>Pseudomonadati</taxon>
        <taxon>Pseudomonadota</taxon>
        <taxon>Alphaproteobacteria</taxon>
        <taxon>Rhodobacterales</taxon>
        <taxon>Roseobacteraceae</taxon>
        <taxon>Pseudosulfitobacter</taxon>
    </lineage>
</organism>
<protein>
    <submittedName>
        <fullName evidence="1">Uncharacterized protein</fullName>
    </submittedName>
</protein>
<name>A0A9Q2S2M0_9RHOB</name>
<sequence length="69" mass="7640">MSDIDLPEFYACGAMPKAGDLVSFGSRDTRMIVSRVLYGNDETKILCGDTEYSLSLTRLVARHGQPEIQ</sequence>
<dbReference type="EMBL" id="JAFBWN010000034">
    <property type="protein sequence ID" value="MBM2357342.1"/>
    <property type="molecule type" value="Genomic_DNA"/>
</dbReference>
<dbReference type="AlphaFoldDB" id="A0A9Q2S2M0"/>
<accession>A0A9Q2S2M0</accession>
<reference evidence="1" key="1">
    <citation type="submission" date="2021-01" db="EMBL/GenBank/DDBJ databases">
        <title>Diatom-associated Roseobacters Show Island Model of Population Structure.</title>
        <authorList>
            <person name="Qu L."/>
            <person name="Feng X."/>
            <person name="Chen Y."/>
            <person name="Li L."/>
            <person name="Wang X."/>
            <person name="Hu Z."/>
            <person name="Wang H."/>
            <person name="Luo H."/>
        </authorList>
    </citation>
    <scope>NUCLEOTIDE SEQUENCE</scope>
    <source>
        <strain evidence="1">SM26-45</strain>
    </source>
</reference>
<evidence type="ECO:0000313" key="2">
    <source>
        <dbReference type="Proteomes" id="UP000809337"/>
    </source>
</evidence>
<comment type="caution">
    <text evidence="1">The sequence shown here is derived from an EMBL/GenBank/DDBJ whole genome shotgun (WGS) entry which is preliminary data.</text>
</comment>
<evidence type="ECO:0000313" key="1">
    <source>
        <dbReference type="EMBL" id="MBM2357342.1"/>
    </source>
</evidence>
<proteinExistence type="predicted"/>
<dbReference type="Proteomes" id="UP000809337">
    <property type="component" value="Unassembled WGS sequence"/>
</dbReference>
<gene>
    <name evidence="1" type="ORF">JQX14_22590</name>
</gene>